<comment type="caution">
    <text evidence="2">The sequence shown here is derived from an EMBL/GenBank/DDBJ whole genome shotgun (WGS) entry which is preliminary data.</text>
</comment>
<feature type="compositionally biased region" description="Basic residues" evidence="1">
    <location>
        <begin position="438"/>
        <end position="452"/>
    </location>
</feature>
<feature type="region of interest" description="Disordered" evidence="1">
    <location>
        <begin position="425"/>
        <end position="452"/>
    </location>
</feature>
<feature type="region of interest" description="Disordered" evidence="1">
    <location>
        <begin position="16"/>
        <end position="57"/>
    </location>
</feature>
<keyword evidence="3" id="KW-1185">Reference proteome</keyword>
<evidence type="ECO:0000313" key="2">
    <source>
        <dbReference type="EMBL" id="KAK9718264.1"/>
    </source>
</evidence>
<dbReference type="AlphaFoldDB" id="A0AAW1KI41"/>
<name>A0AAW1KI41_POPJA</name>
<proteinExistence type="predicted"/>
<evidence type="ECO:0000256" key="1">
    <source>
        <dbReference type="SAM" id="MobiDB-lite"/>
    </source>
</evidence>
<feature type="compositionally biased region" description="Low complexity" evidence="1">
    <location>
        <begin position="273"/>
        <end position="282"/>
    </location>
</feature>
<evidence type="ECO:0000313" key="3">
    <source>
        <dbReference type="Proteomes" id="UP001458880"/>
    </source>
</evidence>
<protein>
    <submittedName>
        <fullName evidence="2">Uncharacterized protein</fullName>
    </submittedName>
</protein>
<accession>A0AAW1KI41</accession>
<reference evidence="2 3" key="1">
    <citation type="journal article" date="2024" name="BMC Genomics">
        <title>De novo assembly and annotation of Popillia japonica's genome with initial clues to its potential as an invasive pest.</title>
        <authorList>
            <person name="Cucini C."/>
            <person name="Boschi S."/>
            <person name="Funari R."/>
            <person name="Cardaioli E."/>
            <person name="Iannotti N."/>
            <person name="Marturano G."/>
            <person name="Paoli F."/>
            <person name="Bruttini M."/>
            <person name="Carapelli A."/>
            <person name="Frati F."/>
            <person name="Nardi F."/>
        </authorList>
    </citation>
    <scope>NUCLEOTIDE SEQUENCE [LARGE SCALE GENOMIC DNA]</scope>
    <source>
        <strain evidence="2">DMR45628</strain>
    </source>
</reference>
<dbReference type="Proteomes" id="UP001458880">
    <property type="component" value="Unassembled WGS sequence"/>
</dbReference>
<sequence>MHLKNLKTEAIEDVQKIKEVDQDTPRTPAPTKTSQWISVSSKKKRKNRSTPDDDSEQLIGESDCLQTIEVLNISIKELRTIEIKEVITLVEPILEEVQSSKIDNILEVITNCEATPKKSNDFPNIDQIQLRDVKDVEEELFKVSAKQAEIEASILKQEEARKIVPEPKSESSQPQPTLKSTNQHENQKKKAGKTGGKSSIKQPQINENPEKISQKNLKTEAIEGVQKIEEVDQVSSPKEATSEKIAPTPLEESIDISATPDKKKSKKKKKLPKSNLSTSIPSISSSTATLTNIDDSYDFLLDTTSLIDDKTNIEVSEELDKMIQKSLFGNLEEKFRSLNVSVDDDFFKSLSLKPKTQSTTEIGFIKATNFTTILINNNSSLPQVSLDQTSKIDIDFSKIKLLDYEPQPSRSKSCNFLKKITENDIGPPQEMSRNISNNKRHGKLKNNIKKTF</sequence>
<dbReference type="EMBL" id="JASPKY010000230">
    <property type="protein sequence ID" value="KAK9718264.1"/>
    <property type="molecule type" value="Genomic_DNA"/>
</dbReference>
<organism evidence="2 3">
    <name type="scientific">Popillia japonica</name>
    <name type="common">Japanese beetle</name>
    <dbReference type="NCBI Taxonomy" id="7064"/>
    <lineage>
        <taxon>Eukaryota</taxon>
        <taxon>Metazoa</taxon>
        <taxon>Ecdysozoa</taxon>
        <taxon>Arthropoda</taxon>
        <taxon>Hexapoda</taxon>
        <taxon>Insecta</taxon>
        <taxon>Pterygota</taxon>
        <taxon>Neoptera</taxon>
        <taxon>Endopterygota</taxon>
        <taxon>Coleoptera</taxon>
        <taxon>Polyphaga</taxon>
        <taxon>Scarabaeiformia</taxon>
        <taxon>Scarabaeidae</taxon>
        <taxon>Rutelinae</taxon>
        <taxon>Popillia</taxon>
    </lineage>
</organism>
<feature type="compositionally biased region" description="Basic and acidic residues" evidence="1">
    <location>
        <begin position="208"/>
        <end position="230"/>
    </location>
</feature>
<gene>
    <name evidence="2" type="ORF">QE152_g23293</name>
</gene>
<feature type="compositionally biased region" description="Basic residues" evidence="1">
    <location>
        <begin position="263"/>
        <end position="272"/>
    </location>
</feature>
<feature type="region of interest" description="Disordered" evidence="1">
    <location>
        <begin position="161"/>
        <end position="282"/>
    </location>
</feature>